<evidence type="ECO:0000256" key="5">
    <source>
        <dbReference type="ARBA" id="ARBA00023159"/>
    </source>
</evidence>
<evidence type="ECO:0000256" key="3">
    <source>
        <dbReference type="ARBA" id="ARBA00023012"/>
    </source>
</evidence>
<dbReference type="InterPro" id="IPR058031">
    <property type="entry name" value="AAA_lid_NorR"/>
</dbReference>
<dbReference type="SUPFAM" id="SSF52540">
    <property type="entry name" value="P-loop containing nucleoside triphosphate hydrolases"/>
    <property type="match status" value="1"/>
</dbReference>
<dbReference type="CDD" id="cd00009">
    <property type="entry name" value="AAA"/>
    <property type="match status" value="1"/>
</dbReference>
<protein>
    <submittedName>
        <fullName evidence="9">Acetoin catabolism regulatory protein</fullName>
    </submittedName>
</protein>
<keyword evidence="10" id="KW-1185">Reference proteome</keyword>
<dbReference type="Pfam" id="PF25601">
    <property type="entry name" value="AAA_lid_14"/>
    <property type="match status" value="1"/>
</dbReference>
<sequence>MMDHGQRVLTTLRTAPGLVPVGQDFPYRSWSRCVEEYGLEPGRCGALPLVGHREINVAREALEDKLIFAYEEIDFLYSIVGRIGYCVTLTNAEGVTVAERADRSSRYYSDTERPGSVWSERHAGTNGVGTCLRDATVTSVYQDEHFFEDFIEMSCAAMPLFAPDGALWAALNITVRNPKLQRETHAIALEVVRKSAERLSEAIFRRTYANRTVLKLWKPDGQPCLLAVDADHAVVGADAAARQLLSLPKTDFSPFSLWRLFARDPSAIKDRSGPSLPLELIRLDGSPLRGYAYGPLREPAPTTPRARPTPAPAPEAAEAAPVTLDQWAGTEPRLKRNVDILRRLSRTGLPILVLGETGVGKDTLARAYHTESPRAAQPFVALNCAAMPETLIESELFGYAGGAFTGARKEGSAGRFVQAHGGTLFLDEIGDMPLHLQTRLLRVLESGEVAPLGSGKIQRVDVQVIAATNQKLEQRIAQGAFRADLYYRLAGVVINVPSLRERADKEAVIDDCITRTAGRLGIRVSPAARRILLQHCWPGNLRELYLVVSRATSLAEGKMIESHDLLLAPSVMPVEAPLTAAPLTDAGERRPAGMRARVDEAERAAILDNIEACRGDIAAAARNLGMSRATLYRRLKAHGITRRG</sequence>
<dbReference type="InterPro" id="IPR025943">
    <property type="entry name" value="Sigma_54_int_dom_ATP-bd_2"/>
</dbReference>
<dbReference type="PRINTS" id="PR01590">
    <property type="entry name" value="HTHFIS"/>
</dbReference>
<dbReference type="Proteomes" id="UP000433050">
    <property type="component" value="Unassembled WGS sequence"/>
</dbReference>
<keyword evidence="2" id="KW-0067">ATP-binding</keyword>
<evidence type="ECO:0000256" key="4">
    <source>
        <dbReference type="ARBA" id="ARBA00023015"/>
    </source>
</evidence>
<evidence type="ECO:0000256" key="6">
    <source>
        <dbReference type="ARBA" id="ARBA00023163"/>
    </source>
</evidence>
<keyword evidence="1" id="KW-0547">Nucleotide-binding</keyword>
<evidence type="ECO:0000256" key="1">
    <source>
        <dbReference type="ARBA" id="ARBA00022741"/>
    </source>
</evidence>
<dbReference type="GO" id="GO:0000160">
    <property type="term" value="P:phosphorelay signal transduction system"/>
    <property type="evidence" value="ECO:0007669"/>
    <property type="project" value="UniProtKB-KW"/>
</dbReference>
<name>A0A5S9PXP2_9HYPH</name>
<dbReference type="PROSITE" id="PS00676">
    <property type="entry name" value="SIGMA54_INTERACT_2"/>
    <property type="match status" value="1"/>
</dbReference>
<dbReference type="AlphaFoldDB" id="A0A5S9PXP2"/>
<feature type="compositionally biased region" description="Low complexity" evidence="7">
    <location>
        <begin position="297"/>
        <end position="306"/>
    </location>
</feature>
<dbReference type="GO" id="GO:0005524">
    <property type="term" value="F:ATP binding"/>
    <property type="evidence" value="ECO:0007669"/>
    <property type="project" value="UniProtKB-KW"/>
</dbReference>
<evidence type="ECO:0000313" key="10">
    <source>
        <dbReference type="Proteomes" id="UP000433050"/>
    </source>
</evidence>
<dbReference type="InterPro" id="IPR002197">
    <property type="entry name" value="HTH_Fis"/>
</dbReference>
<feature type="domain" description="Sigma-54 factor interaction" evidence="8">
    <location>
        <begin position="327"/>
        <end position="553"/>
    </location>
</feature>
<dbReference type="Gene3D" id="3.30.450.40">
    <property type="match status" value="1"/>
</dbReference>
<evidence type="ECO:0000256" key="2">
    <source>
        <dbReference type="ARBA" id="ARBA00022840"/>
    </source>
</evidence>
<dbReference type="Gene3D" id="3.40.50.300">
    <property type="entry name" value="P-loop containing nucleotide triphosphate hydrolases"/>
    <property type="match status" value="1"/>
</dbReference>
<dbReference type="Pfam" id="PF00158">
    <property type="entry name" value="Sigma54_activat"/>
    <property type="match status" value="1"/>
</dbReference>
<keyword evidence="3" id="KW-0902">Two-component regulatory system</keyword>
<proteinExistence type="predicted"/>
<organism evidence="9 10">
    <name type="scientific">Starkeya nomas</name>
    <dbReference type="NCBI Taxonomy" id="2666134"/>
    <lineage>
        <taxon>Bacteria</taxon>
        <taxon>Pseudomonadati</taxon>
        <taxon>Pseudomonadota</taxon>
        <taxon>Alphaproteobacteria</taxon>
        <taxon>Hyphomicrobiales</taxon>
        <taxon>Xanthobacteraceae</taxon>
        <taxon>Starkeya</taxon>
    </lineage>
</organism>
<dbReference type="InterPro" id="IPR027417">
    <property type="entry name" value="P-loop_NTPase"/>
</dbReference>
<dbReference type="InterPro" id="IPR009057">
    <property type="entry name" value="Homeodomain-like_sf"/>
</dbReference>
<dbReference type="InterPro" id="IPR029016">
    <property type="entry name" value="GAF-like_dom_sf"/>
</dbReference>
<keyword evidence="6" id="KW-0804">Transcription</keyword>
<dbReference type="GO" id="GO:0043565">
    <property type="term" value="F:sequence-specific DNA binding"/>
    <property type="evidence" value="ECO:0007669"/>
    <property type="project" value="InterPro"/>
</dbReference>
<dbReference type="PROSITE" id="PS00675">
    <property type="entry name" value="SIGMA54_INTERACT_1"/>
    <property type="match status" value="1"/>
</dbReference>
<dbReference type="FunFam" id="3.40.50.300:FF:000006">
    <property type="entry name" value="DNA-binding transcriptional regulator NtrC"/>
    <property type="match status" value="1"/>
</dbReference>
<feature type="region of interest" description="Disordered" evidence="7">
    <location>
        <begin position="296"/>
        <end position="317"/>
    </location>
</feature>
<dbReference type="PANTHER" id="PTHR32071:SF77">
    <property type="entry name" value="TRANSCRIPTIONAL REGULATORY PROTEIN"/>
    <property type="match status" value="1"/>
</dbReference>
<reference evidence="9 10" key="1">
    <citation type="submission" date="2019-12" db="EMBL/GenBank/DDBJ databases">
        <authorList>
            <person name="Reyes-Prieto M."/>
        </authorList>
    </citation>
    <scope>NUCLEOTIDE SEQUENCE [LARGE SCALE GENOMIC DNA]</scope>
    <source>
        <strain evidence="9">HF14-78462</strain>
    </source>
</reference>
<dbReference type="SUPFAM" id="SSF55781">
    <property type="entry name" value="GAF domain-like"/>
    <property type="match status" value="1"/>
</dbReference>
<dbReference type="PROSITE" id="PS50045">
    <property type="entry name" value="SIGMA54_INTERACT_4"/>
    <property type="match status" value="1"/>
</dbReference>
<dbReference type="SMART" id="SM00382">
    <property type="entry name" value="AAA"/>
    <property type="match status" value="1"/>
</dbReference>
<keyword evidence="4" id="KW-0805">Transcription regulation</keyword>
<dbReference type="Pfam" id="PF02954">
    <property type="entry name" value="HTH_8"/>
    <property type="match status" value="1"/>
</dbReference>
<dbReference type="SUPFAM" id="SSF46689">
    <property type="entry name" value="Homeodomain-like"/>
    <property type="match status" value="1"/>
</dbReference>
<dbReference type="GO" id="GO:0006355">
    <property type="term" value="P:regulation of DNA-templated transcription"/>
    <property type="evidence" value="ECO:0007669"/>
    <property type="project" value="InterPro"/>
</dbReference>
<accession>A0A5S9PXP2</accession>
<evidence type="ECO:0000313" key="9">
    <source>
        <dbReference type="EMBL" id="CAA0109236.1"/>
    </source>
</evidence>
<evidence type="ECO:0000259" key="8">
    <source>
        <dbReference type="PROSITE" id="PS50045"/>
    </source>
</evidence>
<dbReference type="InterPro" id="IPR025662">
    <property type="entry name" value="Sigma_54_int_dom_ATP-bd_1"/>
</dbReference>
<dbReference type="PANTHER" id="PTHR32071">
    <property type="entry name" value="TRANSCRIPTIONAL REGULATORY PROTEIN"/>
    <property type="match status" value="1"/>
</dbReference>
<dbReference type="EMBL" id="CACSAS010000001">
    <property type="protein sequence ID" value="CAA0109236.1"/>
    <property type="molecule type" value="Genomic_DNA"/>
</dbReference>
<dbReference type="InterPro" id="IPR002078">
    <property type="entry name" value="Sigma_54_int"/>
</dbReference>
<dbReference type="Gene3D" id="1.10.10.60">
    <property type="entry name" value="Homeodomain-like"/>
    <property type="match status" value="1"/>
</dbReference>
<evidence type="ECO:0000256" key="7">
    <source>
        <dbReference type="SAM" id="MobiDB-lite"/>
    </source>
</evidence>
<dbReference type="InterPro" id="IPR003593">
    <property type="entry name" value="AAA+_ATPase"/>
</dbReference>
<gene>
    <name evidence="9" type="primary">acoR_5</name>
    <name evidence="9" type="ORF">STARVERO_03709</name>
</gene>
<keyword evidence="5" id="KW-0010">Activator</keyword>
<dbReference type="Gene3D" id="1.10.8.60">
    <property type="match status" value="1"/>
</dbReference>